<keyword evidence="5 8" id="KW-0378">Hydrolase</keyword>
<dbReference type="InterPro" id="IPR037045">
    <property type="entry name" value="S8pro/Inhibitor_I9_sf"/>
</dbReference>
<feature type="active site" description="Charge relay system" evidence="7 8">
    <location>
        <position position="183"/>
    </location>
</feature>
<dbReference type="SUPFAM" id="SSF52743">
    <property type="entry name" value="Subtilisin-like"/>
    <property type="match status" value="1"/>
</dbReference>
<reference evidence="12" key="1">
    <citation type="submission" date="2015-07" db="EMBL/GenBank/DDBJ databases">
        <title>Draft Genome Sequences of Anaerolinea thermolimosa IMO-1, Bellilinea caldifistulae GOMI-1, Leptolinea tardivitalis YMTK-2, Levilinea saccharolytica KIBI-1,Longilinea arvoryzae KOME-1, Previously Described as Members of the Anaerolineaceae (Chloroflexi).</title>
        <authorList>
            <person name="Sekiguchi Y."/>
            <person name="Ohashi A."/>
            <person name="Matsuura N."/>
            <person name="Tourlousse M.D."/>
        </authorList>
    </citation>
    <scope>NUCLEOTIDE SEQUENCE [LARGE SCALE GENOMIC DNA]</scope>
    <source>
        <strain evidence="12">KOME-1</strain>
    </source>
</reference>
<evidence type="ECO:0000313" key="13">
    <source>
        <dbReference type="Proteomes" id="UP000055060"/>
    </source>
</evidence>
<dbReference type="Pfam" id="PF00082">
    <property type="entry name" value="Peptidase_S8"/>
    <property type="match status" value="2"/>
</dbReference>
<feature type="domain" description="PA" evidence="11">
    <location>
        <begin position="369"/>
        <end position="433"/>
    </location>
</feature>
<accession>A0A0K8MZ95</accession>
<dbReference type="InterPro" id="IPR003137">
    <property type="entry name" value="PA_domain"/>
</dbReference>
<dbReference type="Gene3D" id="3.50.30.30">
    <property type="match status" value="1"/>
</dbReference>
<keyword evidence="4" id="KW-0732">Signal</keyword>
<dbReference type="SUPFAM" id="SSF49373">
    <property type="entry name" value="Invasin/intimin cell-adhesion fragments"/>
    <property type="match status" value="1"/>
</dbReference>
<evidence type="ECO:0000259" key="11">
    <source>
        <dbReference type="Pfam" id="PF02225"/>
    </source>
</evidence>
<evidence type="ECO:0000256" key="8">
    <source>
        <dbReference type="PROSITE-ProRule" id="PRU01240"/>
    </source>
</evidence>
<keyword evidence="2" id="KW-0964">Secreted</keyword>
<dbReference type="InterPro" id="IPR023828">
    <property type="entry name" value="Peptidase_S8_Ser-AS"/>
</dbReference>
<dbReference type="AlphaFoldDB" id="A0A0K8MZ95"/>
<dbReference type="Pfam" id="PF02225">
    <property type="entry name" value="PA"/>
    <property type="match status" value="1"/>
</dbReference>
<dbReference type="GO" id="GO:0004252">
    <property type="term" value="F:serine-type endopeptidase activity"/>
    <property type="evidence" value="ECO:0007669"/>
    <property type="project" value="UniProtKB-UniRule"/>
</dbReference>
<dbReference type="GO" id="GO:0006508">
    <property type="term" value="P:proteolysis"/>
    <property type="evidence" value="ECO:0007669"/>
    <property type="project" value="UniProtKB-KW"/>
</dbReference>
<organism evidence="12">
    <name type="scientific">Longilinea arvoryzae</name>
    <dbReference type="NCBI Taxonomy" id="360412"/>
    <lineage>
        <taxon>Bacteria</taxon>
        <taxon>Bacillati</taxon>
        <taxon>Chloroflexota</taxon>
        <taxon>Anaerolineae</taxon>
        <taxon>Anaerolineales</taxon>
        <taxon>Anaerolineaceae</taxon>
        <taxon>Longilinea</taxon>
    </lineage>
</organism>
<gene>
    <name evidence="12" type="ORF">LARV_03747</name>
</gene>
<dbReference type="Proteomes" id="UP000055060">
    <property type="component" value="Unassembled WGS sequence"/>
</dbReference>
<dbReference type="InterPro" id="IPR022398">
    <property type="entry name" value="Peptidase_S8_His-AS"/>
</dbReference>
<feature type="domain" description="Peptidase S8/S53" evidence="10">
    <location>
        <begin position="147"/>
        <end position="346"/>
    </location>
</feature>
<dbReference type="InterPro" id="IPR036852">
    <property type="entry name" value="Peptidase_S8/S53_dom_sf"/>
</dbReference>
<dbReference type="GO" id="GO:0005615">
    <property type="term" value="C:extracellular space"/>
    <property type="evidence" value="ECO:0007669"/>
    <property type="project" value="TreeGrafter"/>
</dbReference>
<evidence type="ECO:0000256" key="3">
    <source>
        <dbReference type="ARBA" id="ARBA00022670"/>
    </source>
</evidence>
<keyword evidence="2" id="KW-0134">Cell wall</keyword>
<dbReference type="PROSITE" id="PS51892">
    <property type="entry name" value="SUBTILASE"/>
    <property type="match status" value="1"/>
</dbReference>
<keyword evidence="6 8" id="KW-0720">Serine protease</keyword>
<dbReference type="PANTHER" id="PTHR43806">
    <property type="entry name" value="PEPTIDASE S8"/>
    <property type="match status" value="1"/>
</dbReference>
<comment type="similarity">
    <text evidence="1 8 9">Belongs to the peptidase S8 family.</text>
</comment>
<dbReference type="InterPro" id="IPR050131">
    <property type="entry name" value="Peptidase_S8_subtilisin-like"/>
</dbReference>
<dbReference type="EMBL" id="DF967973">
    <property type="protein sequence ID" value="GAP15952.1"/>
    <property type="molecule type" value="Genomic_DNA"/>
</dbReference>
<evidence type="ECO:0000256" key="4">
    <source>
        <dbReference type="ARBA" id="ARBA00022729"/>
    </source>
</evidence>
<feature type="domain" description="Peptidase S8/S53" evidence="10">
    <location>
        <begin position="451"/>
        <end position="511"/>
    </location>
</feature>
<dbReference type="Gene3D" id="3.40.50.200">
    <property type="entry name" value="Peptidase S8/S53 domain"/>
    <property type="match status" value="1"/>
</dbReference>
<dbReference type="RefSeq" id="WP_075075350.1">
    <property type="nucleotide sequence ID" value="NZ_DF967973.1"/>
</dbReference>
<dbReference type="PRINTS" id="PR00723">
    <property type="entry name" value="SUBTILISIN"/>
</dbReference>
<dbReference type="SUPFAM" id="SSF54897">
    <property type="entry name" value="Protease propeptides/inhibitors"/>
    <property type="match status" value="1"/>
</dbReference>
<proteinExistence type="inferred from homology"/>
<protein>
    <submittedName>
        <fullName evidence="12">Subtilisin-like serine protease</fullName>
    </submittedName>
</protein>
<evidence type="ECO:0000256" key="6">
    <source>
        <dbReference type="ARBA" id="ARBA00022825"/>
    </source>
</evidence>
<dbReference type="PANTHER" id="PTHR43806:SF11">
    <property type="entry name" value="CEREVISIN-RELATED"/>
    <property type="match status" value="1"/>
</dbReference>
<dbReference type="InterPro" id="IPR008964">
    <property type="entry name" value="Invasin/intimin_cell_adhesion"/>
</dbReference>
<dbReference type="InterPro" id="IPR000209">
    <property type="entry name" value="Peptidase_S8/S53_dom"/>
</dbReference>
<dbReference type="STRING" id="360412.LARV_03747"/>
<dbReference type="InterPro" id="IPR015500">
    <property type="entry name" value="Peptidase_S8_subtilisin-rel"/>
</dbReference>
<feature type="active site" description="Charge relay system" evidence="7 8">
    <location>
        <position position="153"/>
    </location>
</feature>
<dbReference type="PROSITE" id="PS00138">
    <property type="entry name" value="SUBTILASE_SER"/>
    <property type="match status" value="1"/>
</dbReference>
<dbReference type="InterPro" id="IPR023827">
    <property type="entry name" value="Peptidase_S8_Asp-AS"/>
</dbReference>
<dbReference type="Gene3D" id="3.30.70.80">
    <property type="entry name" value="Peptidase S8 propeptide/proteinase inhibitor I9"/>
    <property type="match status" value="1"/>
</dbReference>
<evidence type="ECO:0000259" key="10">
    <source>
        <dbReference type="Pfam" id="PF00082"/>
    </source>
</evidence>
<evidence type="ECO:0000313" key="12">
    <source>
        <dbReference type="EMBL" id="GAP15952.1"/>
    </source>
</evidence>
<evidence type="ECO:0000256" key="2">
    <source>
        <dbReference type="ARBA" id="ARBA00022512"/>
    </source>
</evidence>
<name>A0A0K8MZ95_9CHLR</name>
<dbReference type="PROSITE" id="PS00136">
    <property type="entry name" value="SUBTILASE_ASP"/>
    <property type="match status" value="1"/>
</dbReference>
<keyword evidence="13" id="KW-1185">Reference proteome</keyword>
<evidence type="ECO:0000256" key="9">
    <source>
        <dbReference type="RuleBase" id="RU003355"/>
    </source>
</evidence>
<evidence type="ECO:0000256" key="1">
    <source>
        <dbReference type="ARBA" id="ARBA00011073"/>
    </source>
</evidence>
<keyword evidence="3 8" id="KW-0645">Protease</keyword>
<sequence length="641" mass="65240">MRKVHVFFAIAMIAVMVVSMFNVSPAYSSSDNGKVRVFVQFAPGKGAAVEKSLQAAGGEIHYAFDDLETFSVSLPEAALNGITHNPNVVLVEEDAPRYPISILPSAKAVDLPEQVVPYGVDMVQARDVWDANRDGVVDAGAPTAANRKICIIDSGMFTGHEDLQGLNITGGYPTGWNSDGLGHGTHVTGTIAAANNSLGVIGVTPGTVQLYMVRVFGDDGAWTYASTLIDAANRCASVGANIISMSLGGSRASATEKRGFASLYSQGILSIAAAGNDGNTAYSYPASYDSVMSVAAIDESGAVADFSQQNDQVEIAAPGVGVLSTVPYIDETFVSVNGVSYAGGHVDYSARGTANGALVDGGICDTTGAWSGKVVLCQRGTISFYDKVMNVQNSGGAAALIYNNVSGSFLGTLGDGYSSNIIGVSLSMEDGQYLVANALGQVADVTSNLYTNVSGYEYYDGTSMATPHVSAVAALVWSSKPTATNADIRAALTATAVDLGAAGRDVAYGYGLVQAKAAIDYLGGGTGDAALHVADLDGVSTLVNSKAWKATVTVKVVDANGVAVSGAVVTGVWSGGITGTGTCTTGVAGTCSIASSNIKTTKTSATLTVSDVAASGFTYDAAANADPDGDSTGTVITVLKP</sequence>
<evidence type="ECO:0000256" key="7">
    <source>
        <dbReference type="PIRSR" id="PIRSR615500-1"/>
    </source>
</evidence>
<feature type="active site" description="Charge relay system" evidence="7 8">
    <location>
        <position position="463"/>
    </location>
</feature>
<evidence type="ECO:0000256" key="5">
    <source>
        <dbReference type="ARBA" id="ARBA00022801"/>
    </source>
</evidence>
<dbReference type="PROSITE" id="PS00137">
    <property type="entry name" value="SUBTILASE_HIS"/>
    <property type="match status" value="1"/>
</dbReference>